<sequence>MSLSGLIRALPKAELHLHIEGTLTPERMWSLAQRHGITLPYESVDAITDAYQFSDLQSFLDLYYQGADVLRDEQDFYLLMQDYLASCNAQNIVHAEIMFDPQTHTKRGVGFDVFMPGFLKALEEAKQMWGITSTLIMCFLRDLPESDAFDTLAQAEPWYEHITAVGLDSAEVGNPPEKFTDVFAQARARGFKCVAHAGEEGPPEYIVQALDVLHVNRIDHGVKCELAPALMARLRDKQIALTVCPQSNLKLCVIDDMAQHNILRLLDAGLLVTVNADDPSYFDGDLVANFMALERELGMTAAQLRQLVINGFTGSFLPEAVKARHIASVNSVFEMAG</sequence>
<proteinExistence type="inferred from homology"/>
<comment type="cofactor">
    <cofactor evidence="5">
        <name>Zn(2+)</name>
        <dbReference type="ChEBI" id="CHEBI:29105"/>
    </cofactor>
    <text evidence="5">Binds 1 zinc ion per subunit.</text>
</comment>
<dbReference type="GO" id="GO:0005829">
    <property type="term" value="C:cytosol"/>
    <property type="evidence" value="ECO:0007669"/>
    <property type="project" value="TreeGrafter"/>
</dbReference>
<evidence type="ECO:0000259" key="6">
    <source>
        <dbReference type="Pfam" id="PF00962"/>
    </source>
</evidence>
<accession>A0A918MVX5</accession>
<feature type="binding site" evidence="5">
    <location>
        <position position="16"/>
    </location>
    <ligand>
        <name>Zn(2+)</name>
        <dbReference type="ChEBI" id="CHEBI:29105"/>
        <note>catalytic</note>
    </ligand>
</feature>
<dbReference type="RefSeq" id="WP_189403597.1">
    <property type="nucleotide sequence ID" value="NZ_BMXP01000001.1"/>
</dbReference>
<dbReference type="NCBIfam" id="NF006850">
    <property type="entry name" value="PRK09358.1-6"/>
    <property type="match status" value="1"/>
</dbReference>
<feature type="domain" description="Adenosine deaminase" evidence="6">
    <location>
        <begin position="11"/>
        <end position="329"/>
    </location>
</feature>
<evidence type="ECO:0000256" key="2">
    <source>
        <dbReference type="ARBA" id="ARBA00022801"/>
    </source>
</evidence>
<dbReference type="CDD" id="cd01320">
    <property type="entry name" value="ADA"/>
    <property type="match status" value="1"/>
</dbReference>
<reference evidence="7" key="2">
    <citation type="submission" date="2020-09" db="EMBL/GenBank/DDBJ databases">
        <authorList>
            <person name="Sun Q."/>
            <person name="Kim S."/>
        </authorList>
    </citation>
    <scope>NUCLEOTIDE SEQUENCE</scope>
    <source>
        <strain evidence="7">KCTC 22164</strain>
    </source>
</reference>
<dbReference type="Proteomes" id="UP000631300">
    <property type="component" value="Unassembled WGS sequence"/>
</dbReference>
<protein>
    <recommendedName>
        <fullName evidence="5">Adenine deaminase</fullName>
        <shortName evidence="5">ADE</shortName>
        <ecNumber evidence="5">3.5.4.2</ecNumber>
    </recommendedName>
    <alternativeName>
        <fullName evidence="5">Adenine aminohydrolase</fullName>
        <shortName evidence="5">AAH</shortName>
    </alternativeName>
</protein>
<feature type="site" description="Important for catalytic activity" evidence="5">
    <location>
        <position position="220"/>
    </location>
</feature>
<gene>
    <name evidence="7" type="primary">add</name>
    <name evidence="7" type="ORF">GCM10007391_06070</name>
</gene>
<reference evidence="7" key="1">
    <citation type="journal article" date="2014" name="Int. J. Syst. Evol. Microbiol.">
        <title>Complete genome sequence of Corynebacterium casei LMG S-19264T (=DSM 44701T), isolated from a smear-ripened cheese.</title>
        <authorList>
            <consortium name="US DOE Joint Genome Institute (JGI-PGF)"/>
            <person name="Walter F."/>
            <person name="Albersmeier A."/>
            <person name="Kalinowski J."/>
            <person name="Ruckert C."/>
        </authorList>
    </citation>
    <scope>NUCLEOTIDE SEQUENCE</scope>
    <source>
        <strain evidence="7">KCTC 22164</strain>
    </source>
</reference>
<dbReference type="EC" id="3.5.4.2" evidence="5"/>
<feature type="active site" description="Proton donor" evidence="5">
    <location>
        <position position="199"/>
    </location>
</feature>
<keyword evidence="2 5" id="KW-0378">Hydrolase</keyword>
<dbReference type="GO" id="GO:0008270">
    <property type="term" value="F:zinc ion binding"/>
    <property type="evidence" value="ECO:0007669"/>
    <property type="project" value="UniProtKB-UniRule"/>
</dbReference>
<dbReference type="EMBL" id="BMXP01000001">
    <property type="protein sequence ID" value="GGW76283.1"/>
    <property type="molecule type" value="Genomic_DNA"/>
</dbReference>
<dbReference type="GO" id="GO:0000034">
    <property type="term" value="F:adenine deaminase activity"/>
    <property type="evidence" value="ECO:0007669"/>
    <property type="project" value="UniProtKB-UniRule"/>
</dbReference>
<comment type="caution">
    <text evidence="7">The sequence shown here is derived from an EMBL/GenBank/DDBJ whole genome shotgun (WGS) entry which is preliminary data.</text>
</comment>
<keyword evidence="1 5" id="KW-0479">Metal-binding</keyword>
<dbReference type="AlphaFoldDB" id="A0A918MVX5"/>
<dbReference type="PANTHER" id="PTHR43114:SF6">
    <property type="entry name" value="ADENINE DEAMINASE"/>
    <property type="match status" value="1"/>
</dbReference>
<evidence type="ECO:0000256" key="4">
    <source>
        <dbReference type="ARBA" id="ARBA00023080"/>
    </source>
</evidence>
<evidence type="ECO:0000313" key="8">
    <source>
        <dbReference type="Proteomes" id="UP000631300"/>
    </source>
</evidence>
<keyword evidence="4 5" id="KW-0546">Nucleotide metabolism</keyword>
<dbReference type="GO" id="GO:0009117">
    <property type="term" value="P:nucleotide metabolic process"/>
    <property type="evidence" value="ECO:0007669"/>
    <property type="project" value="UniProtKB-KW"/>
</dbReference>
<comment type="catalytic activity">
    <reaction evidence="5">
        <text>adenine + H2O + H(+) = hypoxanthine + NH4(+)</text>
        <dbReference type="Rhea" id="RHEA:23688"/>
        <dbReference type="ChEBI" id="CHEBI:15377"/>
        <dbReference type="ChEBI" id="CHEBI:15378"/>
        <dbReference type="ChEBI" id="CHEBI:16708"/>
        <dbReference type="ChEBI" id="CHEBI:17368"/>
        <dbReference type="ChEBI" id="CHEBI:28938"/>
        <dbReference type="EC" id="3.5.4.2"/>
    </reaction>
</comment>
<dbReference type="GO" id="GO:0006146">
    <property type="term" value="P:adenine catabolic process"/>
    <property type="evidence" value="ECO:0007669"/>
    <property type="project" value="UniProtKB-UniRule"/>
</dbReference>
<evidence type="ECO:0000256" key="5">
    <source>
        <dbReference type="HAMAP-Rule" id="MF_01962"/>
    </source>
</evidence>
<feature type="binding site" evidence="5">
    <location>
        <position position="18"/>
    </location>
    <ligand>
        <name>Zn(2+)</name>
        <dbReference type="ChEBI" id="CHEBI:29105"/>
        <note>catalytic</note>
    </ligand>
</feature>
<dbReference type="NCBIfam" id="TIGR01430">
    <property type="entry name" value="aden_deam"/>
    <property type="match status" value="1"/>
</dbReference>
<dbReference type="InterPro" id="IPR032466">
    <property type="entry name" value="Metal_Hydrolase"/>
</dbReference>
<feature type="binding site" evidence="5">
    <location>
        <position position="196"/>
    </location>
    <ligand>
        <name>Zn(2+)</name>
        <dbReference type="ChEBI" id="CHEBI:29105"/>
        <note>catalytic</note>
    </ligand>
</feature>
<dbReference type="PANTHER" id="PTHR43114">
    <property type="entry name" value="ADENINE DEAMINASE"/>
    <property type="match status" value="1"/>
</dbReference>
<evidence type="ECO:0000256" key="1">
    <source>
        <dbReference type="ARBA" id="ARBA00022723"/>
    </source>
</evidence>
<evidence type="ECO:0000256" key="3">
    <source>
        <dbReference type="ARBA" id="ARBA00022833"/>
    </source>
</evidence>
<keyword evidence="8" id="KW-1185">Reference proteome</keyword>
<feature type="binding site" evidence="5">
    <location>
        <position position="277"/>
    </location>
    <ligand>
        <name>Zn(2+)</name>
        <dbReference type="ChEBI" id="CHEBI:29105"/>
        <note>catalytic</note>
    </ligand>
</feature>
<dbReference type="Pfam" id="PF00962">
    <property type="entry name" value="A_deaminase"/>
    <property type="match status" value="1"/>
</dbReference>
<feature type="binding site" evidence="5">
    <location>
        <position position="278"/>
    </location>
    <ligand>
        <name>substrate</name>
    </ligand>
</feature>
<evidence type="ECO:0000313" key="7">
    <source>
        <dbReference type="EMBL" id="GGW76283.1"/>
    </source>
</evidence>
<comment type="similarity">
    <text evidence="5">Belongs to the metallo-dependent hydrolases superfamily. Adenosine and AMP deaminases family. Adenine deaminase type 2 subfamily.</text>
</comment>
<keyword evidence="3 5" id="KW-0862">Zinc</keyword>
<dbReference type="InterPro" id="IPR001365">
    <property type="entry name" value="A_deaminase_dom"/>
</dbReference>
<comment type="function">
    <text evidence="5">Catalyzes the hydrolytic deamination of adenine to hypoxanthine. Plays an important role in the purine salvage pathway and in nitrogen catabolism.</text>
</comment>
<dbReference type="InterPro" id="IPR006330">
    <property type="entry name" value="Ado/ade_deaminase"/>
</dbReference>
<organism evidence="7 8">
    <name type="scientific">Alteromonas halophila</name>
    <dbReference type="NCBI Taxonomy" id="516698"/>
    <lineage>
        <taxon>Bacteria</taxon>
        <taxon>Pseudomonadati</taxon>
        <taxon>Pseudomonadota</taxon>
        <taxon>Gammaproteobacteria</taxon>
        <taxon>Alteromonadales</taxon>
        <taxon>Alteromonadaceae</taxon>
        <taxon>Alteromonas/Salinimonas group</taxon>
        <taxon>Alteromonas</taxon>
    </lineage>
</organism>
<dbReference type="HAMAP" id="MF_01962">
    <property type="entry name" value="Adenine_deaminase"/>
    <property type="match status" value="1"/>
</dbReference>
<dbReference type="GO" id="GO:0043103">
    <property type="term" value="P:hypoxanthine salvage"/>
    <property type="evidence" value="ECO:0007669"/>
    <property type="project" value="UniProtKB-UniRule"/>
</dbReference>
<name>A0A918MVX5_9ALTE</name>
<dbReference type="InterPro" id="IPR028892">
    <property type="entry name" value="ADE"/>
</dbReference>
<dbReference type="Gene3D" id="3.20.20.140">
    <property type="entry name" value="Metal-dependent hydrolases"/>
    <property type="match status" value="1"/>
</dbReference>
<dbReference type="SUPFAM" id="SSF51556">
    <property type="entry name" value="Metallo-dependent hydrolases"/>
    <property type="match status" value="1"/>
</dbReference>